<accession>A0A5C6UFF3</accession>
<dbReference type="GO" id="GO:0097347">
    <property type="term" value="C:TAM protein secretion complex"/>
    <property type="evidence" value="ECO:0007669"/>
    <property type="project" value="TreeGrafter"/>
</dbReference>
<feature type="domain" description="Translocation and assembly module TamB C-terminal" evidence="5">
    <location>
        <begin position="1029"/>
        <end position="1369"/>
    </location>
</feature>
<dbReference type="PANTHER" id="PTHR36985:SF1">
    <property type="entry name" value="TRANSLOCATION AND ASSEMBLY MODULE SUBUNIT TAMB"/>
    <property type="match status" value="1"/>
</dbReference>
<dbReference type="GO" id="GO:0009306">
    <property type="term" value="P:protein secretion"/>
    <property type="evidence" value="ECO:0007669"/>
    <property type="project" value="InterPro"/>
</dbReference>
<comment type="caution">
    <text evidence="6">The sequence shown here is derived from an EMBL/GenBank/DDBJ whole genome shotgun (WGS) entry which is preliminary data.</text>
</comment>
<keyword evidence="2" id="KW-0812">Transmembrane</keyword>
<dbReference type="Proteomes" id="UP000321250">
    <property type="component" value="Unassembled WGS sequence"/>
</dbReference>
<comment type="subcellular location">
    <subcellularLocation>
        <location evidence="1">Membrane</location>
        <topology evidence="1">Single-pass membrane protein</topology>
    </subcellularLocation>
</comment>
<dbReference type="OrthoDB" id="7784409at2"/>
<sequence length="1370" mass="143353">MRWWRWIVGAVVALFAILGAALLVVDTDIGHRYVADRIAAIRTANGLRFAVGRIDGSLYGDTRLVDLRVYDLDGLVFQAPQVELDWSPFKWLSNRLEIRRLAIARATLLHTPRTRPSKQRGPILPDFDIRIGRLAVDRLTLAKPVLGTPRVGRLQGQADIRSGRALVTLDALVAGSDRLALRIDAEPTRDVFDIDVSARGAANGVLARMIKARGPVSLDVTGDGNWARWRGTADGSVGRTRIVDLALAQEAGRYTLSGVMAPSSLLGGKLQRLTAPRVLVNGAATFERRRLDGRLSLRTPALAVDTTGGIDLGTNAYRNVRIKARLLQPPALFGNMTGNAVELRAILDGAFATAAFDYRIDASRFAFDQTGFENAHAAGKGRLSAAPVTVPIRFTAARVTGVGDVAGGILRNLSVEGKLSVTAQTLIGNDLLMRSDKLSGRINLQLDLKTGQFEVGVNGALGRYLIPGLGIVDVKSVLRVVPGPGGKGTRIVGQGSAQMVRLDNAFFRSLAGGLPRVTTNIERTPDGILHFTNLVLTAPQIRLAGNGYRRRDGTFHFEGGGRQQSYGPVTLVLDGKIDKPTLDLVFAAPNATLGLKGVRAHLDPTAQGYAFTAAGGSRLGPFTANGAILLPPGQPATIQIATLNVSGTRASGSLAVVDGGFTGRLAVGGGGLAGELLFRPVGDIQRVEAHLDATAATLAGVTLRQGHLDLVTLLHPAGTSVEATATGRGLRRGTLSLARFSVSARLRGGVGEIRASIAGSRGRAFDIQSVTQVTADSYGIAAQGTLDRRPLKLLTPAVVTRDGDGWRLAPTRLSFAGGEAQVGGRFTDATTAIDATLTRMPLAILDIGYPGLGLGGTASGSFDVATHDGAAPTGKANLTIRGLSRAGLVLSSRPVDVGVAAVLSPDKLGVRAVIASGGKTIGRAQAQLAPLGAGDLSSRISNARLFAQLRYSGPADTLWRLTGVELFDLSGPVAIGADVTGSVANPVIRGVVQASGARIESATTGTVLTNVQASGRFGGSRLVIDRFAADAGKGGRVSGAGQFDFAAAHGLGLDLRLQADHAVMIDRDDIGATVSGPLTFTSDGSGGKIAGEVVLDRSRYRLGQATAASAVPQLNIREINLPDGDDEVARPTAPWTLAIHARAPNQVLVSGLGLTSEWSANLQIAGQPENPAITGRATLIRGDYEFAGRQFELARGIIRFAGEVPANPALDIEANADSTGLNASIRVTGYALKPEIGFTSTPALPEDELLSRLLFGTSITNLSAPEALQLAAAVAALQSGGNGLNPINAVRRAAGLDRLRILPADPQTGQGTSIAAGKYVTRRLYAEIVTDGQGYSATQVEFQVTRWLSLLSSISTLGRQSANVRVSKDY</sequence>
<keyword evidence="3" id="KW-1133">Transmembrane helix</keyword>
<name>A0A5C6UFF3_9SPHN</name>
<evidence type="ECO:0000256" key="1">
    <source>
        <dbReference type="ARBA" id="ARBA00004167"/>
    </source>
</evidence>
<dbReference type="RefSeq" id="WP_147081381.1">
    <property type="nucleotide sequence ID" value="NZ_VOQR01000001.1"/>
</dbReference>
<organism evidence="6 7">
    <name type="scientific">Sphingomonas ginsenosidivorax</name>
    <dbReference type="NCBI Taxonomy" id="862135"/>
    <lineage>
        <taxon>Bacteria</taxon>
        <taxon>Pseudomonadati</taxon>
        <taxon>Pseudomonadota</taxon>
        <taxon>Alphaproteobacteria</taxon>
        <taxon>Sphingomonadales</taxon>
        <taxon>Sphingomonadaceae</taxon>
        <taxon>Sphingomonas</taxon>
    </lineage>
</organism>
<dbReference type="EMBL" id="VOQR01000001">
    <property type="protein sequence ID" value="TXC70765.1"/>
    <property type="molecule type" value="Genomic_DNA"/>
</dbReference>
<dbReference type="GO" id="GO:0005886">
    <property type="term" value="C:plasma membrane"/>
    <property type="evidence" value="ECO:0007669"/>
    <property type="project" value="InterPro"/>
</dbReference>
<protein>
    <submittedName>
        <fullName evidence="6">Translocation/assembly module TamB</fullName>
    </submittedName>
</protein>
<evidence type="ECO:0000256" key="4">
    <source>
        <dbReference type="ARBA" id="ARBA00023136"/>
    </source>
</evidence>
<keyword evidence="4" id="KW-0472">Membrane</keyword>
<evidence type="ECO:0000259" key="5">
    <source>
        <dbReference type="Pfam" id="PF04357"/>
    </source>
</evidence>
<evidence type="ECO:0000313" key="6">
    <source>
        <dbReference type="EMBL" id="TXC70765.1"/>
    </source>
</evidence>
<dbReference type="Pfam" id="PF04357">
    <property type="entry name" value="TamB"/>
    <property type="match status" value="1"/>
</dbReference>
<reference evidence="6 7" key="1">
    <citation type="journal article" date="2013" name="Antonie Van Leeuwenhoek">
        <title>Sphingomonas ginsenosidivorax sp. nov., with the ability to transform ginsenosides.</title>
        <authorList>
            <person name="Jin X.F."/>
            <person name="Kim J.K."/>
            <person name="Liu Q.M."/>
            <person name="Kang M.S."/>
            <person name="He D."/>
            <person name="Jin F.X."/>
            <person name="Kim S.C."/>
            <person name="Im W.T."/>
        </authorList>
    </citation>
    <scope>NUCLEOTIDE SEQUENCE [LARGE SCALE GENOMIC DNA]</scope>
    <source>
        <strain evidence="6 7">KHI67</strain>
    </source>
</reference>
<dbReference type="PANTHER" id="PTHR36985">
    <property type="entry name" value="TRANSLOCATION AND ASSEMBLY MODULE SUBUNIT TAMB"/>
    <property type="match status" value="1"/>
</dbReference>
<gene>
    <name evidence="6" type="ORF">FSB78_07295</name>
</gene>
<evidence type="ECO:0000256" key="3">
    <source>
        <dbReference type="ARBA" id="ARBA00022989"/>
    </source>
</evidence>
<proteinExistence type="predicted"/>
<evidence type="ECO:0000256" key="2">
    <source>
        <dbReference type="ARBA" id="ARBA00022692"/>
    </source>
</evidence>
<evidence type="ECO:0000313" key="7">
    <source>
        <dbReference type="Proteomes" id="UP000321250"/>
    </source>
</evidence>
<dbReference type="InterPro" id="IPR007452">
    <property type="entry name" value="TamB_C"/>
</dbReference>
<keyword evidence="7" id="KW-1185">Reference proteome</keyword>